<sequence length="449" mass="49449">MSQSFSTTAGMQNGFDVARVNELNAHERDIVTRREALLGPSYKLMYEHPVEFVRGEGVFLYDAQGHAYLDCYNNVPSVGHCNPAVVEAVSAQIATLNTHTRYMSENILNYSAQLLNTFEPELGHVMYTCTGSEAVDLSLRIAKFFTGGTGIIVTDYAYHGITTTVAAISTTMGKYVPVDQHVRTVRAPDAYRVSEDVDVGQRLADDIEAAIADMERHGIKFAGFIADSIFSTDGLLTTPTGFLQKAIEVVHKHGGVYIADEVQPGFARTGSHMWGYQRHDIKPDLVVMGKPMGNGLPIAAVVAKPELLADFGRKVRYFNTFAGNPVCIAAAQAVLDEIQNKNLMDNSRILGDYLLHGFRTIAENYSQVGDVRGAGLYHAIEFVKNPDSKEADGELTRKVVSELRERRILISTTGKNENSLKIRPLLTFNQDNADHLLNQFEDTLKAIIG</sequence>
<dbReference type="InterPro" id="IPR015424">
    <property type="entry name" value="PyrdxlP-dep_Trfase"/>
</dbReference>
<keyword evidence="3 4" id="KW-0663">Pyridoxal phosphate</keyword>
<evidence type="ECO:0000256" key="4">
    <source>
        <dbReference type="RuleBase" id="RU003560"/>
    </source>
</evidence>
<keyword evidence="5" id="KW-0032">Aminotransferase</keyword>
<dbReference type="PANTHER" id="PTHR45688">
    <property type="match status" value="1"/>
</dbReference>
<organism evidence="5 6">
    <name type="scientific">Pantoea cypripedii</name>
    <name type="common">Pectobacterium cypripedii</name>
    <name type="synonym">Erwinia cypripedii</name>
    <dbReference type="NCBI Taxonomy" id="55209"/>
    <lineage>
        <taxon>Bacteria</taxon>
        <taxon>Pseudomonadati</taxon>
        <taxon>Pseudomonadota</taxon>
        <taxon>Gammaproteobacteria</taxon>
        <taxon>Enterobacterales</taxon>
        <taxon>Erwiniaceae</taxon>
        <taxon>Pantoea</taxon>
    </lineage>
</organism>
<comment type="similarity">
    <text evidence="2 4">Belongs to the class-III pyridoxal-phosphate-dependent aminotransferase family.</text>
</comment>
<evidence type="ECO:0000256" key="2">
    <source>
        <dbReference type="ARBA" id="ARBA00008954"/>
    </source>
</evidence>
<dbReference type="PANTHER" id="PTHR45688:SF13">
    <property type="entry name" value="ALANINE--GLYOXYLATE AMINOTRANSFERASE 2-LIKE"/>
    <property type="match status" value="1"/>
</dbReference>
<proteinExistence type="inferred from homology"/>
<dbReference type="PIRSF" id="PIRSF000521">
    <property type="entry name" value="Transaminase_4ab_Lys_Orn"/>
    <property type="match status" value="1"/>
</dbReference>
<dbReference type="Proteomes" id="UP000502005">
    <property type="component" value="Plasmid pNE1B"/>
</dbReference>
<dbReference type="Pfam" id="PF00202">
    <property type="entry name" value="Aminotran_3"/>
    <property type="match status" value="1"/>
</dbReference>
<evidence type="ECO:0000313" key="6">
    <source>
        <dbReference type="Proteomes" id="UP000502005"/>
    </source>
</evidence>
<evidence type="ECO:0000313" key="5">
    <source>
        <dbReference type="EMBL" id="QGY33059.1"/>
    </source>
</evidence>
<dbReference type="InterPro" id="IPR049704">
    <property type="entry name" value="Aminotrans_3_PPA_site"/>
</dbReference>
<evidence type="ECO:0000256" key="1">
    <source>
        <dbReference type="ARBA" id="ARBA00001933"/>
    </source>
</evidence>
<dbReference type="RefSeq" id="WP_208719126.1">
    <property type="nucleotide sequence ID" value="NZ_CP024770.1"/>
</dbReference>
<dbReference type="GO" id="GO:0008483">
    <property type="term" value="F:transaminase activity"/>
    <property type="evidence" value="ECO:0007669"/>
    <property type="project" value="UniProtKB-KW"/>
</dbReference>
<dbReference type="InterPro" id="IPR015421">
    <property type="entry name" value="PyrdxlP-dep_Trfase_major"/>
</dbReference>
<reference evidence="5 6" key="1">
    <citation type="submission" date="2017-11" db="EMBL/GenBank/DDBJ databases">
        <title>Genome sequence of Pantoea cypripedii NE1.</title>
        <authorList>
            <person name="Nascimento F.X."/>
        </authorList>
    </citation>
    <scope>NUCLEOTIDE SEQUENCE [LARGE SCALE GENOMIC DNA]</scope>
    <source>
        <strain evidence="5 6">NE1</strain>
        <plasmid evidence="6">pne1b</plasmid>
    </source>
</reference>
<dbReference type="PROSITE" id="PS00600">
    <property type="entry name" value="AA_TRANSFER_CLASS_3"/>
    <property type="match status" value="1"/>
</dbReference>
<keyword evidence="5" id="KW-0808">Transferase</keyword>
<dbReference type="GO" id="GO:0030170">
    <property type="term" value="F:pyridoxal phosphate binding"/>
    <property type="evidence" value="ECO:0007669"/>
    <property type="project" value="InterPro"/>
</dbReference>
<dbReference type="InterPro" id="IPR015422">
    <property type="entry name" value="PyrdxlP-dep_Trfase_small"/>
</dbReference>
<dbReference type="SUPFAM" id="SSF53383">
    <property type="entry name" value="PLP-dependent transferases"/>
    <property type="match status" value="1"/>
</dbReference>
<protein>
    <submittedName>
        <fullName evidence="5">Aspartate aminotransferase family protein</fullName>
    </submittedName>
</protein>
<evidence type="ECO:0000256" key="3">
    <source>
        <dbReference type="ARBA" id="ARBA00022898"/>
    </source>
</evidence>
<keyword evidence="5" id="KW-0614">Plasmid</keyword>
<dbReference type="CDD" id="cd00610">
    <property type="entry name" value="OAT_like"/>
    <property type="match status" value="1"/>
</dbReference>
<geneLocation type="plasmid" evidence="6">
    <name>pne1b</name>
</geneLocation>
<dbReference type="InterPro" id="IPR005814">
    <property type="entry name" value="Aminotrans_3"/>
</dbReference>
<comment type="cofactor">
    <cofactor evidence="1">
        <name>pyridoxal 5'-phosphate</name>
        <dbReference type="ChEBI" id="CHEBI:597326"/>
    </cofactor>
</comment>
<dbReference type="Gene3D" id="3.90.1150.10">
    <property type="entry name" value="Aspartate Aminotransferase, domain 1"/>
    <property type="match status" value="1"/>
</dbReference>
<dbReference type="EMBL" id="CP024770">
    <property type="protein sequence ID" value="QGY33059.1"/>
    <property type="molecule type" value="Genomic_DNA"/>
</dbReference>
<name>A0A6B9GGL7_PANCY</name>
<gene>
    <name evidence="5" type="ORF">CUN67_29490</name>
</gene>
<dbReference type="AlphaFoldDB" id="A0A6B9GGL7"/>
<accession>A0A6B9GGL7</accession>
<dbReference type="Gene3D" id="3.40.640.10">
    <property type="entry name" value="Type I PLP-dependent aspartate aminotransferase-like (Major domain)"/>
    <property type="match status" value="1"/>
</dbReference>